<feature type="domain" description="Tyr recombinase" evidence="2">
    <location>
        <begin position="22"/>
        <end position="116"/>
    </location>
</feature>
<name>A0A1V1NY13_9BACT</name>
<organism evidence="3 4">
    <name type="scientific">Candidatus Magnetoglobus multicellularis str. Araruama</name>
    <dbReference type="NCBI Taxonomy" id="890399"/>
    <lineage>
        <taxon>Bacteria</taxon>
        <taxon>Pseudomonadati</taxon>
        <taxon>Thermodesulfobacteriota</taxon>
        <taxon>Desulfobacteria</taxon>
        <taxon>Desulfobacterales</taxon>
        <taxon>Desulfobacteraceae</taxon>
        <taxon>Candidatus Magnetoglobus</taxon>
    </lineage>
</organism>
<dbReference type="Gene3D" id="1.10.443.10">
    <property type="entry name" value="Intergrase catalytic core"/>
    <property type="match status" value="1"/>
</dbReference>
<dbReference type="AlphaFoldDB" id="A0A1V1NY13"/>
<sequence length="116" mass="13647">MRKRGKTDVIEPEIPRKERSTYIPHSFTEVELKNFFHACDSLPSVFHTPEQRSRKITIPVFFRLLYSSGIRTYEARMLRVEDVDLCNGIMNIRHSKGSAQHYIALHDSMNELLKIR</sequence>
<dbReference type="GO" id="GO:0015074">
    <property type="term" value="P:DNA integration"/>
    <property type="evidence" value="ECO:0007669"/>
    <property type="project" value="InterPro"/>
</dbReference>
<protein>
    <recommendedName>
        <fullName evidence="2">Tyr recombinase domain-containing protein</fullName>
    </recommendedName>
</protein>
<dbReference type="GO" id="GO:0006310">
    <property type="term" value="P:DNA recombination"/>
    <property type="evidence" value="ECO:0007669"/>
    <property type="project" value="UniProtKB-KW"/>
</dbReference>
<evidence type="ECO:0000313" key="4">
    <source>
        <dbReference type="Proteomes" id="UP000189670"/>
    </source>
</evidence>
<accession>A0A1V1NY13</accession>
<dbReference type="InterPro" id="IPR002104">
    <property type="entry name" value="Integrase_catalytic"/>
</dbReference>
<dbReference type="GO" id="GO:0003677">
    <property type="term" value="F:DNA binding"/>
    <property type="evidence" value="ECO:0007669"/>
    <property type="project" value="InterPro"/>
</dbReference>
<dbReference type="PROSITE" id="PS51898">
    <property type="entry name" value="TYR_RECOMBINASE"/>
    <property type="match status" value="1"/>
</dbReference>
<reference evidence="4" key="1">
    <citation type="submission" date="2012-11" db="EMBL/GenBank/DDBJ databases">
        <authorList>
            <person name="Lucero-Rivera Y.E."/>
            <person name="Tovar-Ramirez D."/>
        </authorList>
    </citation>
    <scope>NUCLEOTIDE SEQUENCE [LARGE SCALE GENOMIC DNA]</scope>
    <source>
        <strain evidence="4">Araruama</strain>
    </source>
</reference>
<comment type="caution">
    <text evidence="3">The sequence shown here is derived from an EMBL/GenBank/DDBJ whole genome shotgun (WGS) entry which is preliminary data.</text>
</comment>
<dbReference type="Proteomes" id="UP000189670">
    <property type="component" value="Unassembled WGS sequence"/>
</dbReference>
<gene>
    <name evidence="3" type="ORF">OMM_11596</name>
</gene>
<evidence type="ECO:0000256" key="1">
    <source>
        <dbReference type="ARBA" id="ARBA00023172"/>
    </source>
</evidence>
<dbReference type="EMBL" id="ATBP01001380">
    <property type="protein sequence ID" value="ETR67441.1"/>
    <property type="molecule type" value="Genomic_DNA"/>
</dbReference>
<dbReference type="InterPro" id="IPR013762">
    <property type="entry name" value="Integrase-like_cat_sf"/>
</dbReference>
<proteinExistence type="predicted"/>
<dbReference type="SUPFAM" id="SSF56349">
    <property type="entry name" value="DNA breaking-rejoining enzymes"/>
    <property type="match status" value="1"/>
</dbReference>
<evidence type="ECO:0000313" key="3">
    <source>
        <dbReference type="EMBL" id="ETR67441.1"/>
    </source>
</evidence>
<dbReference type="Pfam" id="PF00589">
    <property type="entry name" value="Phage_integrase"/>
    <property type="match status" value="1"/>
</dbReference>
<dbReference type="InterPro" id="IPR011010">
    <property type="entry name" value="DNA_brk_join_enz"/>
</dbReference>
<keyword evidence="1" id="KW-0233">DNA recombination</keyword>
<evidence type="ECO:0000259" key="2">
    <source>
        <dbReference type="PROSITE" id="PS51898"/>
    </source>
</evidence>